<proteinExistence type="predicted"/>
<dbReference type="HOGENOM" id="CLU_2197929_0_0_1"/>
<protein>
    <submittedName>
        <fullName evidence="2">Uncharacterized protein</fullName>
    </submittedName>
</protein>
<feature type="compositionally biased region" description="Polar residues" evidence="1">
    <location>
        <begin position="88"/>
        <end position="100"/>
    </location>
</feature>
<name>A0A0C3FVE5_PILCF</name>
<keyword evidence="3" id="KW-1185">Reference proteome</keyword>
<reference evidence="3" key="2">
    <citation type="submission" date="2015-01" db="EMBL/GenBank/DDBJ databases">
        <title>Evolutionary Origins and Diversification of the Mycorrhizal Mutualists.</title>
        <authorList>
            <consortium name="DOE Joint Genome Institute"/>
            <consortium name="Mycorrhizal Genomics Consortium"/>
            <person name="Kohler A."/>
            <person name="Kuo A."/>
            <person name="Nagy L.G."/>
            <person name="Floudas D."/>
            <person name="Copeland A."/>
            <person name="Barry K.W."/>
            <person name="Cichocki N."/>
            <person name="Veneault-Fourrey C."/>
            <person name="LaButti K."/>
            <person name="Lindquist E.A."/>
            <person name="Lipzen A."/>
            <person name="Lundell T."/>
            <person name="Morin E."/>
            <person name="Murat C."/>
            <person name="Riley R."/>
            <person name="Ohm R."/>
            <person name="Sun H."/>
            <person name="Tunlid A."/>
            <person name="Henrissat B."/>
            <person name="Grigoriev I.V."/>
            <person name="Hibbett D.S."/>
            <person name="Martin F."/>
        </authorList>
    </citation>
    <scope>NUCLEOTIDE SEQUENCE [LARGE SCALE GENOMIC DNA]</scope>
    <source>
        <strain evidence="3">F 1598</strain>
    </source>
</reference>
<evidence type="ECO:0000313" key="2">
    <source>
        <dbReference type="EMBL" id="KIM83434.1"/>
    </source>
</evidence>
<organism evidence="2 3">
    <name type="scientific">Piloderma croceum (strain F 1598)</name>
    <dbReference type="NCBI Taxonomy" id="765440"/>
    <lineage>
        <taxon>Eukaryota</taxon>
        <taxon>Fungi</taxon>
        <taxon>Dikarya</taxon>
        <taxon>Basidiomycota</taxon>
        <taxon>Agaricomycotina</taxon>
        <taxon>Agaricomycetes</taxon>
        <taxon>Agaricomycetidae</taxon>
        <taxon>Atheliales</taxon>
        <taxon>Atheliaceae</taxon>
        <taxon>Piloderma</taxon>
    </lineage>
</organism>
<dbReference type="Proteomes" id="UP000054166">
    <property type="component" value="Unassembled WGS sequence"/>
</dbReference>
<reference evidence="2 3" key="1">
    <citation type="submission" date="2014-04" db="EMBL/GenBank/DDBJ databases">
        <authorList>
            <consortium name="DOE Joint Genome Institute"/>
            <person name="Kuo A."/>
            <person name="Tarkka M."/>
            <person name="Buscot F."/>
            <person name="Kohler A."/>
            <person name="Nagy L.G."/>
            <person name="Floudas D."/>
            <person name="Copeland A."/>
            <person name="Barry K.W."/>
            <person name="Cichocki N."/>
            <person name="Veneault-Fourrey C."/>
            <person name="LaButti K."/>
            <person name="Lindquist E.A."/>
            <person name="Lipzen A."/>
            <person name="Lundell T."/>
            <person name="Morin E."/>
            <person name="Murat C."/>
            <person name="Sun H."/>
            <person name="Tunlid A."/>
            <person name="Henrissat B."/>
            <person name="Grigoriev I.V."/>
            <person name="Hibbett D.S."/>
            <person name="Martin F."/>
            <person name="Nordberg H.P."/>
            <person name="Cantor M.N."/>
            <person name="Hua S.X."/>
        </authorList>
    </citation>
    <scope>NUCLEOTIDE SEQUENCE [LARGE SCALE GENOMIC DNA]</scope>
    <source>
        <strain evidence="2 3">F 1598</strain>
    </source>
</reference>
<dbReference type="EMBL" id="KN832991">
    <property type="protein sequence ID" value="KIM83434.1"/>
    <property type="molecule type" value="Genomic_DNA"/>
</dbReference>
<evidence type="ECO:0000256" key="1">
    <source>
        <dbReference type="SAM" id="MobiDB-lite"/>
    </source>
</evidence>
<dbReference type="AlphaFoldDB" id="A0A0C3FVE5"/>
<accession>A0A0C3FVE5</accession>
<feature type="region of interest" description="Disordered" evidence="1">
    <location>
        <begin position="52"/>
        <end position="108"/>
    </location>
</feature>
<gene>
    <name evidence="2" type="ORF">PILCRDRAFT_819679</name>
</gene>
<dbReference type="InParanoid" id="A0A0C3FVE5"/>
<evidence type="ECO:0000313" key="3">
    <source>
        <dbReference type="Proteomes" id="UP000054166"/>
    </source>
</evidence>
<sequence>MAEVLVHDSAVATWAEFKHMHLLPGFVGSGSSLERRQVRAFLSLRVQGEWKGLPIHPPQHSGPRHGRAPSVPASDGSRLANLFPGSLGNANTHACSNGQKNVERTHKV</sequence>